<accession>A0A8G2FVQ9</accession>
<evidence type="ECO:0000313" key="2">
    <source>
        <dbReference type="Proteomes" id="UP000192315"/>
    </source>
</evidence>
<dbReference type="Proteomes" id="UP000192315">
    <property type="component" value="Unassembled WGS sequence"/>
</dbReference>
<protein>
    <submittedName>
        <fullName evidence="1">Uncharacterized protein</fullName>
    </submittedName>
</protein>
<dbReference type="EMBL" id="FWYE01000001">
    <property type="protein sequence ID" value="SMD30339.1"/>
    <property type="molecule type" value="Genomic_DNA"/>
</dbReference>
<organism evidence="1 2">
    <name type="scientific">Picrophilus torridus (strain ATCC 700027 / DSM 9790 / JCM 10055 / NBRC 100828 / KAW 2/3)</name>
    <dbReference type="NCBI Taxonomy" id="1122961"/>
    <lineage>
        <taxon>Archaea</taxon>
        <taxon>Methanobacteriati</taxon>
        <taxon>Thermoplasmatota</taxon>
        <taxon>Thermoplasmata</taxon>
        <taxon>Thermoplasmatales</taxon>
        <taxon>Picrophilaceae</taxon>
        <taxon>Picrophilus</taxon>
    </lineage>
</organism>
<gene>
    <name evidence="1" type="ORF">SAMN02745355_0215</name>
</gene>
<proteinExistence type="predicted"/>
<sequence>MRAFQLSIKVNYDIYYNPYIFLLINNKRSDNMLIFKDKNKN</sequence>
<reference evidence="1 2" key="1">
    <citation type="submission" date="2017-04" db="EMBL/GenBank/DDBJ databases">
        <authorList>
            <person name="Varghese N."/>
            <person name="Submissions S."/>
        </authorList>
    </citation>
    <scope>NUCLEOTIDE SEQUENCE [LARGE SCALE GENOMIC DNA]</scope>
    <source>
        <strain evidence="1 2">DSM 9789</strain>
    </source>
</reference>
<dbReference type="AlphaFoldDB" id="A0A8G2FVQ9"/>
<evidence type="ECO:0000313" key="1">
    <source>
        <dbReference type="EMBL" id="SMD30339.1"/>
    </source>
</evidence>
<comment type="caution">
    <text evidence="1">The sequence shown here is derived from an EMBL/GenBank/DDBJ whole genome shotgun (WGS) entry which is preliminary data.</text>
</comment>
<keyword evidence="2" id="KW-1185">Reference proteome</keyword>
<name>A0A8G2FVQ9_PICTO</name>